<dbReference type="NCBIfam" id="TIGR02664">
    <property type="entry name" value="nitr_red_assoc"/>
    <property type="match status" value="1"/>
</dbReference>
<sequence length="173" mass="19487">MNTEAISLAGPQDAAAHDTLFHFEQDFAGSLRCIPMAVRLKLDLCGIKLTLRQWSQLSHDDRQSLLGAVCTTPDARQDYHDRLVGLISFRCDEPVRKLVADETYLWRDQTVIPECIVRQADQDGVASPTPAAWHDLSPLERFALVKLARSSHENENFVPAMREFGLLQDQSID</sequence>
<protein>
    <recommendedName>
        <fullName evidence="3">Nitrate reductase associated protein</fullName>
    </recommendedName>
</protein>
<evidence type="ECO:0000313" key="1">
    <source>
        <dbReference type="EMBL" id="GBQ94054.1"/>
    </source>
</evidence>
<dbReference type="Proteomes" id="UP001062776">
    <property type="component" value="Unassembled WGS sequence"/>
</dbReference>
<gene>
    <name evidence="1" type="ORF">AA0535_3037</name>
</gene>
<organism evidence="1 2">
    <name type="scientific">Asaia krungthepensis NRIC 0535</name>
    <dbReference type="NCBI Taxonomy" id="1307925"/>
    <lineage>
        <taxon>Bacteria</taxon>
        <taxon>Pseudomonadati</taxon>
        <taxon>Pseudomonadota</taxon>
        <taxon>Alphaproteobacteria</taxon>
        <taxon>Acetobacterales</taxon>
        <taxon>Acetobacteraceae</taxon>
        <taxon>Asaia</taxon>
    </lineage>
</organism>
<accession>A0ABQ0Q6Z0</accession>
<evidence type="ECO:0000313" key="2">
    <source>
        <dbReference type="Proteomes" id="UP001062776"/>
    </source>
</evidence>
<evidence type="ECO:0008006" key="3">
    <source>
        <dbReference type="Google" id="ProtNLM"/>
    </source>
</evidence>
<name>A0ABQ0Q6Z0_9PROT</name>
<comment type="caution">
    <text evidence="1">The sequence shown here is derived from an EMBL/GenBank/DDBJ whole genome shotgun (WGS) entry which is preliminary data.</text>
</comment>
<keyword evidence="2" id="KW-1185">Reference proteome</keyword>
<reference evidence="1" key="1">
    <citation type="submission" date="2013-04" db="EMBL/GenBank/DDBJ databases">
        <title>The genome sequencing project of 58 acetic acid bacteria.</title>
        <authorList>
            <person name="Okamoto-Kainuma A."/>
            <person name="Ishikawa M."/>
            <person name="Umino S."/>
            <person name="Koizumi Y."/>
            <person name="Shiwa Y."/>
            <person name="Yoshikawa H."/>
            <person name="Matsutani M."/>
            <person name="Matsushita K."/>
        </authorList>
    </citation>
    <scope>NUCLEOTIDE SEQUENCE</scope>
    <source>
        <strain evidence="1">NRIC 0535</strain>
    </source>
</reference>
<dbReference type="EMBL" id="BAPV01000061">
    <property type="protein sequence ID" value="GBQ94054.1"/>
    <property type="molecule type" value="Genomic_DNA"/>
</dbReference>
<proteinExistence type="predicted"/>
<dbReference type="Pfam" id="PF09655">
    <property type="entry name" value="Nitr_red_assoc"/>
    <property type="match status" value="1"/>
</dbReference>
<dbReference type="InterPro" id="IPR013481">
    <property type="entry name" value="NarM"/>
</dbReference>
<dbReference type="RefSeq" id="WP_264817585.1">
    <property type="nucleotide sequence ID" value="NZ_BAPV01000061.1"/>
</dbReference>